<dbReference type="EMBL" id="CP129968">
    <property type="protein sequence ID" value="WKK79954.1"/>
    <property type="molecule type" value="Genomic_DNA"/>
</dbReference>
<evidence type="ECO:0000256" key="1">
    <source>
        <dbReference type="SAM" id="SignalP"/>
    </source>
</evidence>
<reference evidence="2" key="1">
    <citation type="submission" date="2023-08" db="EMBL/GenBank/DDBJ databases">
        <title>Comparative genomics and taxonomic characterization of three novel marine species of genus Marivirga.</title>
        <authorList>
            <person name="Muhammad N."/>
            <person name="Kim S.-G."/>
        </authorList>
    </citation>
    <scope>NUCLEOTIDE SEQUENCE</scope>
    <source>
        <strain evidence="2">BKB1-2</strain>
    </source>
</reference>
<dbReference type="RefSeq" id="WP_302124259.1">
    <property type="nucleotide sequence ID" value="NZ_CP129968.2"/>
</dbReference>
<proteinExistence type="predicted"/>
<dbReference type="KEGG" id="marp:QYS47_22265"/>
<evidence type="ECO:0000313" key="2">
    <source>
        <dbReference type="EMBL" id="WKK79954.1"/>
    </source>
</evidence>
<organism evidence="2">
    <name type="scientific">Marivirga arenosa</name>
    <dbReference type="NCBI Taxonomy" id="3059076"/>
    <lineage>
        <taxon>Bacteria</taxon>
        <taxon>Pseudomonadati</taxon>
        <taxon>Bacteroidota</taxon>
        <taxon>Cytophagia</taxon>
        <taxon>Cytophagales</taxon>
        <taxon>Marivirgaceae</taxon>
        <taxon>Marivirga</taxon>
    </lineage>
</organism>
<protein>
    <submittedName>
        <fullName evidence="2">Uncharacterized protein</fullName>
    </submittedName>
</protein>
<keyword evidence="1" id="KW-0732">Signal</keyword>
<dbReference type="PROSITE" id="PS51257">
    <property type="entry name" value="PROKAR_LIPOPROTEIN"/>
    <property type="match status" value="1"/>
</dbReference>
<dbReference type="Proteomes" id="UP001232019">
    <property type="component" value="Chromosome"/>
</dbReference>
<name>A0AA49GCJ3_9BACT</name>
<feature type="signal peptide" evidence="1">
    <location>
        <begin position="1"/>
        <end position="24"/>
    </location>
</feature>
<dbReference type="AlphaFoldDB" id="A0AA49GCJ3"/>
<accession>A0AA49GCJ3</accession>
<sequence>MIKNKNLLILLFVGFILLSCSQNKTEKTQSITDPRIKEIDSVIIARNKQDLFQGQIVITENGNVIYENIFDKSCGCY</sequence>
<feature type="chain" id="PRO_5041449050" evidence="1">
    <location>
        <begin position="25"/>
        <end position="77"/>
    </location>
</feature>
<gene>
    <name evidence="2" type="ORF">QYS47_22265</name>
</gene>